<dbReference type="Proteomes" id="UP000297280">
    <property type="component" value="Unassembled WGS sequence"/>
</dbReference>
<evidence type="ECO:0000313" key="3">
    <source>
        <dbReference type="Proteomes" id="UP000297280"/>
    </source>
</evidence>
<comment type="caution">
    <text evidence="2">The sequence shown here is derived from an EMBL/GenBank/DDBJ whole genome shotgun (WGS) entry which is preliminary data.</text>
</comment>
<evidence type="ECO:0000313" key="2">
    <source>
        <dbReference type="EMBL" id="TGO87559.1"/>
    </source>
</evidence>
<feature type="compositionally biased region" description="Basic and acidic residues" evidence="1">
    <location>
        <begin position="179"/>
        <end position="194"/>
    </location>
</feature>
<feature type="compositionally biased region" description="Polar residues" evidence="1">
    <location>
        <begin position="118"/>
        <end position="135"/>
    </location>
</feature>
<evidence type="ECO:0000256" key="1">
    <source>
        <dbReference type="SAM" id="MobiDB-lite"/>
    </source>
</evidence>
<accession>A0A4Z1KTH2</accession>
<feature type="compositionally biased region" description="Basic and acidic residues" evidence="1">
    <location>
        <begin position="19"/>
        <end position="35"/>
    </location>
</feature>
<feature type="compositionally biased region" description="Polar residues" evidence="1">
    <location>
        <begin position="307"/>
        <end position="317"/>
    </location>
</feature>
<proteinExistence type="predicted"/>
<sequence length="406" mass="45828">MSKGGSNAGWDIGSNSHHSGRDFYERASRPRHSDGSDGSVTRYSRTDGNVSVTRKKVERGPPISMHNRYGDEEFPPRHRTRSRSGSIRAPSVVSDATVRPPKHRAHERDTDSPAFGTESYTSGRRSHTSGQYSEPRQNHKPSARRGNLYEEDRKAGLNVYPLGVKDRQSRSGGSIAPSESERTHRPSLDDDKLSRQTASLNLHPLDPTLERVAKWNEEVKHKIKENRRDGNPTTGLRSVNGEDHYREGSKAPSHHEYPQSHHSGRRSQASRPSYISPPPGSFASGFLPNDTRSQSNDLALKEYRSTHAPSSNRSHTSYNHDRYTPSETPFYTSRDSPPPRRRGTYVDGHHNVGIVDYTQMNVTNIHAPDMSFMNGPSKRQRREMRKHDFKSSRGKSRRDDSESDSD</sequence>
<feature type="compositionally biased region" description="Polar residues" evidence="1">
    <location>
        <begin position="36"/>
        <end position="52"/>
    </location>
</feature>
<protein>
    <submittedName>
        <fullName evidence="2">Uncharacterized protein</fullName>
    </submittedName>
</protein>
<feature type="region of interest" description="Disordered" evidence="1">
    <location>
        <begin position="1"/>
        <end position="347"/>
    </location>
</feature>
<feature type="compositionally biased region" description="Polar residues" evidence="1">
    <location>
        <begin position="325"/>
        <end position="335"/>
    </location>
</feature>
<feature type="compositionally biased region" description="Basic and acidic residues" evidence="1">
    <location>
        <begin position="240"/>
        <end position="259"/>
    </location>
</feature>
<dbReference type="EMBL" id="PQXO01000218">
    <property type="protein sequence ID" value="TGO87559.1"/>
    <property type="molecule type" value="Genomic_DNA"/>
</dbReference>
<keyword evidence="3" id="KW-1185">Reference proteome</keyword>
<feature type="region of interest" description="Disordered" evidence="1">
    <location>
        <begin position="367"/>
        <end position="406"/>
    </location>
</feature>
<dbReference type="AlphaFoldDB" id="A0A4Z1KTH2"/>
<reference evidence="2 3" key="1">
    <citation type="submission" date="2017-12" db="EMBL/GenBank/DDBJ databases">
        <title>Comparative genomics of Botrytis spp.</title>
        <authorList>
            <person name="Valero-Jimenez C.A."/>
            <person name="Tapia P."/>
            <person name="Veloso J."/>
            <person name="Silva-Moreno E."/>
            <person name="Staats M."/>
            <person name="Valdes J.H."/>
            <person name="Van Kan J.A.L."/>
        </authorList>
    </citation>
    <scope>NUCLEOTIDE SEQUENCE [LARGE SCALE GENOMIC DNA]</scope>
    <source>
        <strain evidence="2 3">MUCL3349</strain>
    </source>
</reference>
<name>A0A4Z1KTH2_9HELO</name>
<feature type="compositionally biased region" description="Basic and acidic residues" evidence="1">
    <location>
        <begin position="208"/>
        <end position="230"/>
    </location>
</feature>
<organism evidence="2 3">
    <name type="scientific">Botrytis porri</name>
    <dbReference type="NCBI Taxonomy" id="87229"/>
    <lineage>
        <taxon>Eukaryota</taxon>
        <taxon>Fungi</taxon>
        <taxon>Dikarya</taxon>
        <taxon>Ascomycota</taxon>
        <taxon>Pezizomycotina</taxon>
        <taxon>Leotiomycetes</taxon>
        <taxon>Helotiales</taxon>
        <taxon>Sclerotiniaceae</taxon>
        <taxon>Botrytis</taxon>
    </lineage>
</organism>
<gene>
    <name evidence="2" type="ORF">BPOR_0218g00050</name>
</gene>